<dbReference type="eggNOG" id="COG4695">
    <property type="taxonomic scope" value="Bacteria"/>
</dbReference>
<organism evidence="1 2">
    <name type="scientific">Weissella oryzae (strain DSM 25784 / JCM 18191 / LMG 30913 / SG25)</name>
    <dbReference type="NCBI Taxonomy" id="1329250"/>
    <lineage>
        <taxon>Bacteria</taxon>
        <taxon>Bacillati</taxon>
        <taxon>Bacillota</taxon>
        <taxon>Bacilli</taxon>
        <taxon>Lactobacillales</taxon>
        <taxon>Lactobacillaceae</taxon>
        <taxon>Weissella</taxon>
    </lineage>
</organism>
<name>A0A069CXL2_WEIOS</name>
<dbReference type="InterPro" id="IPR006944">
    <property type="entry name" value="Phage/GTA_portal"/>
</dbReference>
<dbReference type="Proteomes" id="UP000030643">
    <property type="component" value="Unassembled WGS sequence"/>
</dbReference>
<dbReference type="EMBL" id="DF820505">
    <property type="protein sequence ID" value="GAK31988.1"/>
    <property type="molecule type" value="Genomic_DNA"/>
</dbReference>
<keyword evidence="2" id="KW-1185">Reference proteome</keyword>
<protein>
    <submittedName>
        <fullName evidence="1">Putative phage portal protein</fullName>
    </submittedName>
</protein>
<dbReference type="OrthoDB" id="2243334at2"/>
<dbReference type="Pfam" id="PF04860">
    <property type="entry name" value="Phage_portal"/>
    <property type="match status" value="1"/>
</dbReference>
<reference evidence="2" key="1">
    <citation type="journal article" date="2014" name="Genome Announc.">
        <title>Draft genome sequence of Weissella oryzae SG25T, isolated from fermented rice grains.</title>
        <authorList>
            <person name="Tanizawa Y."/>
            <person name="Fujisawa T."/>
            <person name="Mochizuki T."/>
            <person name="Kaminuma E."/>
            <person name="Suzuki Y."/>
            <person name="Nakamura Y."/>
            <person name="Tohno M."/>
        </authorList>
    </citation>
    <scope>NUCLEOTIDE SEQUENCE [LARGE SCALE GENOMIC DNA]</scope>
    <source>
        <strain evidence="2">DSM 25784 / JCM 18191 / LMG 30913 / SG25</strain>
    </source>
</reference>
<proteinExistence type="predicted"/>
<dbReference type="STRING" id="1329250.WOSG25_220160"/>
<gene>
    <name evidence="1" type="ORF">WOSG25_220160</name>
</gene>
<accession>A0A069CXL2</accession>
<dbReference type="InterPro" id="IPR006427">
    <property type="entry name" value="Portal_HK97"/>
</dbReference>
<dbReference type="NCBIfam" id="TIGR01537">
    <property type="entry name" value="portal_HK97"/>
    <property type="match status" value="1"/>
</dbReference>
<dbReference type="AlphaFoldDB" id="A0A069CXL2"/>
<evidence type="ECO:0000313" key="2">
    <source>
        <dbReference type="Proteomes" id="UP000030643"/>
    </source>
</evidence>
<sequence>MFFEKRTVPIRGSGRAYSRGSSSWLISDSGHIPATVALRNSDIRTAVTILASDIARVTFSTSNKKLNGILSSPSRMTGRYAFMQSMMAQLLLDGNSYALRRADSSGKEYWEYVKPSNVTVKLSDDGQTLTYDFRFESVDEQDENDVEASDVIHFRLLGVDGGLVGRSPLESLQTELSLQRSSRNLALSIFGKAVNPTALLGFAAKMSPEEKDKARDAFEKANSGDNAGRTLILDQNSTFSQLEVKSDVAKLLESTDWTREQIAKVFMIPSDSLGSESEHSNSDQIRNLYNTALGRYIASVIDELTLKLGTNVIANVREAIDLDGSQIEARTIALVKDNVISSDVGIEILRQSHSDLVTTDILNKVAAQNLPLKGGDNNGGKEGDSNTIK</sequence>
<evidence type="ECO:0000313" key="1">
    <source>
        <dbReference type="EMBL" id="GAK31988.1"/>
    </source>
</evidence>
<dbReference type="RefSeq" id="WP_027699880.1">
    <property type="nucleotide sequence ID" value="NZ_DF820505.1"/>
</dbReference>